<comment type="subcellular location">
    <subcellularLocation>
        <location evidence="1">Cell membrane</location>
        <topology evidence="1">Multi-pass membrane protein</topology>
    </subcellularLocation>
</comment>
<evidence type="ECO:0000256" key="4">
    <source>
        <dbReference type="ARBA" id="ARBA00022475"/>
    </source>
</evidence>
<comment type="caution">
    <text evidence="9">The sequence shown here is derived from an EMBL/GenBank/DDBJ whole genome shotgun (WGS) entry which is preliminary data.</text>
</comment>
<feature type="transmembrane region" description="Helical" evidence="8">
    <location>
        <begin position="59"/>
        <end position="82"/>
    </location>
</feature>
<dbReference type="InterPro" id="IPR038770">
    <property type="entry name" value="Na+/solute_symporter_sf"/>
</dbReference>
<dbReference type="GO" id="GO:0055085">
    <property type="term" value="P:transmembrane transport"/>
    <property type="evidence" value="ECO:0007669"/>
    <property type="project" value="InterPro"/>
</dbReference>
<feature type="transmembrane region" description="Helical" evidence="8">
    <location>
        <begin position="6"/>
        <end position="22"/>
    </location>
</feature>
<accession>A0A917MKP6</accession>
<evidence type="ECO:0000256" key="1">
    <source>
        <dbReference type="ARBA" id="ARBA00004651"/>
    </source>
</evidence>
<dbReference type="AlphaFoldDB" id="A0A917MKP6"/>
<dbReference type="InterPro" id="IPR004776">
    <property type="entry name" value="Mem_transp_PIN-like"/>
</dbReference>
<feature type="transmembrane region" description="Helical" evidence="8">
    <location>
        <begin position="290"/>
        <end position="310"/>
    </location>
</feature>
<feature type="transmembrane region" description="Helical" evidence="8">
    <location>
        <begin position="123"/>
        <end position="146"/>
    </location>
</feature>
<protein>
    <submittedName>
        <fullName evidence="9">Permease</fullName>
    </submittedName>
</protein>
<reference evidence="9" key="2">
    <citation type="submission" date="2020-09" db="EMBL/GenBank/DDBJ databases">
        <authorList>
            <person name="Sun Q."/>
            <person name="Zhou Y."/>
        </authorList>
    </citation>
    <scope>NUCLEOTIDE SEQUENCE</scope>
    <source>
        <strain evidence="9">CGMCC 1.15794</strain>
    </source>
</reference>
<evidence type="ECO:0000256" key="2">
    <source>
        <dbReference type="ARBA" id="ARBA00010145"/>
    </source>
</evidence>
<keyword evidence="5 8" id="KW-0812">Transmembrane</keyword>
<keyword evidence="3" id="KW-0813">Transport</keyword>
<feature type="transmembrane region" description="Helical" evidence="8">
    <location>
        <begin position="94"/>
        <end position="117"/>
    </location>
</feature>
<evidence type="ECO:0000256" key="6">
    <source>
        <dbReference type="ARBA" id="ARBA00022989"/>
    </source>
</evidence>
<dbReference type="RefSeq" id="WP_188754636.1">
    <property type="nucleotide sequence ID" value="NZ_BMJY01000001.1"/>
</dbReference>
<dbReference type="GO" id="GO:0005886">
    <property type="term" value="C:plasma membrane"/>
    <property type="evidence" value="ECO:0007669"/>
    <property type="project" value="UniProtKB-SubCell"/>
</dbReference>
<organism evidence="9 10">
    <name type="scientific">Microbacterium album</name>
    <dbReference type="NCBI Taxonomy" id="2053191"/>
    <lineage>
        <taxon>Bacteria</taxon>
        <taxon>Bacillati</taxon>
        <taxon>Actinomycetota</taxon>
        <taxon>Actinomycetes</taxon>
        <taxon>Micrococcales</taxon>
        <taxon>Microbacteriaceae</taxon>
        <taxon>Microbacterium</taxon>
    </lineage>
</organism>
<feature type="transmembrane region" description="Helical" evidence="8">
    <location>
        <begin position="167"/>
        <end position="186"/>
    </location>
</feature>
<evidence type="ECO:0000256" key="8">
    <source>
        <dbReference type="SAM" id="Phobius"/>
    </source>
</evidence>
<name>A0A917MKP6_9MICO</name>
<keyword evidence="4" id="KW-1003">Cell membrane</keyword>
<keyword evidence="10" id="KW-1185">Reference proteome</keyword>
<proteinExistence type="inferred from homology"/>
<evidence type="ECO:0000256" key="5">
    <source>
        <dbReference type="ARBA" id="ARBA00022692"/>
    </source>
</evidence>
<sequence>MNGVLIGFAVVGLAILTGYVVARIDLLGPHARYVLSRLTFFVLNPFLLFSVLAEADLELLFSALLPVSALAALATFAAYALIARLAWKRPLGEVVVGALGAGYVNGNNIGIPIATYLLGDGAYAAPVILVQLLVITPVVLTILDGVSSRTTDGQHAGHLGTVMRRTLRNPMIVGAALGVLVAVTGIELPPIVAEPIGLLAGAAVPILLLSFGMSLHGQRVLTTRASRPDVLLATALKLLLMPLAAWGIGLLFGLGPHAMLVVVVLASLPSAQNVFNYAQRYDVGEVLARDVVFLTTFGCLPVVFAAAVLLGA</sequence>
<dbReference type="PANTHER" id="PTHR36838:SF3">
    <property type="entry name" value="TRANSPORTER AUXIN EFFLUX CARRIER EC FAMILY"/>
    <property type="match status" value="1"/>
</dbReference>
<dbReference type="Pfam" id="PF03547">
    <property type="entry name" value="Mem_trans"/>
    <property type="match status" value="1"/>
</dbReference>
<comment type="similarity">
    <text evidence="2">Belongs to the auxin efflux carrier (TC 2.A.69) family.</text>
</comment>
<feature type="transmembrane region" description="Helical" evidence="8">
    <location>
        <begin position="258"/>
        <end position="278"/>
    </location>
</feature>
<evidence type="ECO:0000256" key="7">
    <source>
        <dbReference type="ARBA" id="ARBA00023136"/>
    </source>
</evidence>
<gene>
    <name evidence="9" type="ORF">GCM10010921_04920</name>
</gene>
<feature type="transmembrane region" description="Helical" evidence="8">
    <location>
        <begin position="198"/>
        <end position="218"/>
    </location>
</feature>
<feature type="transmembrane region" description="Helical" evidence="8">
    <location>
        <begin position="34"/>
        <end position="53"/>
    </location>
</feature>
<keyword evidence="6 8" id="KW-1133">Transmembrane helix</keyword>
<evidence type="ECO:0000313" key="9">
    <source>
        <dbReference type="EMBL" id="GGH36021.1"/>
    </source>
</evidence>
<dbReference type="Gene3D" id="1.20.1530.20">
    <property type="match status" value="1"/>
</dbReference>
<dbReference type="PANTHER" id="PTHR36838">
    <property type="entry name" value="AUXIN EFFLUX CARRIER FAMILY PROTEIN"/>
    <property type="match status" value="1"/>
</dbReference>
<evidence type="ECO:0000313" key="10">
    <source>
        <dbReference type="Proteomes" id="UP000657592"/>
    </source>
</evidence>
<feature type="transmembrane region" description="Helical" evidence="8">
    <location>
        <begin position="230"/>
        <end position="252"/>
    </location>
</feature>
<keyword evidence="7 8" id="KW-0472">Membrane</keyword>
<dbReference type="Proteomes" id="UP000657592">
    <property type="component" value="Unassembled WGS sequence"/>
</dbReference>
<reference evidence="9" key="1">
    <citation type="journal article" date="2014" name="Int. J. Syst. Evol. Microbiol.">
        <title>Complete genome sequence of Corynebacterium casei LMG S-19264T (=DSM 44701T), isolated from a smear-ripened cheese.</title>
        <authorList>
            <consortium name="US DOE Joint Genome Institute (JGI-PGF)"/>
            <person name="Walter F."/>
            <person name="Albersmeier A."/>
            <person name="Kalinowski J."/>
            <person name="Ruckert C."/>
        </authorList>
    </citation>
    <scope>NUCLEOTIDE SEQUENCE</scope>
    <source>
        <strain evidence="9">CGMCC 1.15794</strain>
    </source>
</reference>
<dbReference type="EMBL" id="BMJY01000001">
    <property type="protein sequence ID" value="GGH36021.1"/>
    <property type="molecule type" value="Genomic_DNA"/>
</dbReference>
<evidence type="ECO:0000256" key="3">
    <source>
        <dbReference type="ARBA" id="ARBA00022448"/>
    </source>
</evidence>